<feature type="region of interest" description="Disordered" evidence="1">
    <location>
        <begin position="55"/>
        <end position="74"/>
    </location>
</feature>
<keyword evidence="2" id="KW-0812">Transmembrane</keyword>
<dbReference type="Proteomes" id="UP000326041">
    <property type="component" value="Chromosome"/>
</dbReference>
<evidence type="ECO:0000313" key="4">
    <source>
        <dbReference type="Proteomes" id="UP000326041"/>
    </source>
</evidence>
<keyword evidence="2" id="KW-1133">Transmembrane helix</keyword>
<protein>
    <submittedName>
        <fullName evidence="3">Uncharacterized protein</fullName>
    </submittedName>
</protein>
<reference evidence="3 4" key="1">
    <citation type="submission" date="2017-09" db="EMBL/GenBank/DDBJ databases">
        <authorList>
            <person name="Lee N."/>
            <person name="Cho B.-K."/>
        </authorList>
    </citation>
    <scope>NUCLEOTIDE SEQUENCE [LARGE SCALE GENOMIC DNA]</scope>
    <source>
        <strain evidence="3 4">ATCC 13879</strain>
    </source>
</reference>
<organism evidence="3 4">
    <name type="scientific">Streptomyces prasinus</name>
    <dbReference type="NCBI Taxonomy" id="67345"/>
    <lineage>
        <taxon>Bacteria</taxon>
        <taxon>Bacillati</taxon>
        <taxon>Actinomycetota</taxon>
        <taxon>Actinomycetes</taxon>
        <taxon>Kitasatosporales</taxon>
        <taxon>Streptomycetaceae</taxon>
        <taxon>Streptomyces</taxon>
    </lineage>
</organism>
<keyword evidence="2" id="KW-0472">Membrane</keyword>
<name>A0ABX6B593_9ACTN</name>
<sequence>MVFMEQGGSTMGEEPAGLELLLGLLLMAAVPTVVGGAVILSLVGLTMWATAPLRRRGRAKAEDGRAPSGGSYDR</sequence>
<keyword evidence="4" id="KW-1185">Reference proteome</keyword>
<gene>
    <name evidence="3" type="ORF">CP972_13065</name>
</gene>
<evidence type="ECO:0000313" key="3">
    <source>
        <dbReference type="EMBL" id="QEV10233.1"/>
    </source>
</evidence>
<evidence type="ECO:0000256" key="2">
    <source>
        <dbReference type="SAM" id="Phobius"/>
    </source>
</evidence>
<dbReference type="EMBL" id="CP023697">
    <property type="protein sequence ID" value="QEV10233.1"/>
    <property type="molecule type" value="Genomic_DNA"/>
</dbReference>
<proteinExistence type="predicted"/>
<evidence type="ECO:0000256" key="1">
    <source>
        <dbReference type="SAM" id="MobiDB-lite"/>
    </source>
</evidence>
<accession>A0ABX6B593</accession>
<feature type="transmembrane region" description="Helical" evidence="2">
    <location>
        <begin position="20"/>
        <end position="48"/>
    </location>
</feature>